<sequence>IGRWDRGRGRDGGRVCLVPSISFHPSLHLLVLSRLVESFDYRIPQTAGSFSLLWPVSIGSCRGRWGQFEAGK</sequence>
<feature type="non-terminal residue" evidence="1">
    <location>
        <position position="1"/>
    </location>
</feature>
<comment type="caution">
    <text evidence="1">The sequence shown here is derived from an EMBL/GenBank/DDBJ whole genome shotgun (WGS) entry which is preliminary data.</text>
</comment>
<evidence type="ECO:0000313" key="1">
    <source>
        <dbReference type="EMBL" id="GMT04259.1"/>
    </source>
</evidence>
<proteinExistence type="predicted"/>
<dbReference type="AlphaFoldDB" id="A0AAV5UD08"/>
<protein>
    <submittedName>
        <fullName evidence="1">Uncharacterized protein</fullName>
    </submittedName>
</protein>
<evidence type="ECO:0000313" key="2">
    <source>
        <dbReference type="Proteomes" id="UP001432027"/>
    </source>
</evidence>
<gene>
    <name evidence="1" type="ORF">PENTCL1PPCAC_26433</name>
</gene>
<accession>A0AAV5UD08</accession>
<dbReference type="EMBL" id="BTSX01000006">
    <property type="protein sequence ID" value="GMT04259.1"/>
    <property type="molecule type" value="Genomic_DNA"/>
</dbReference>
<reference evidence="1" key="1">
    <citation type="submission" date="2023-10" db="EMBL/GenBank/DDBJ databases">
        <title>Genome assembly of Pristionchus species.</title>
        <authorList>
            <person name="Yoshida K."/>
            <person name="Sommer R.J."/>
        </authorList>
    </citation>
    <scope>NUCLEOTIDE SEQUENCE</scope>
    <source>
        <strain evidence="1">RS0144</strain>
    </source>
</reference>
<dbReference type="Proteomes" id="UP001432027">
    <property type="component" value="Unassembled WGS sequence"/>
</dbReference>
<organism evidence="1 2">
    <name type="scientific">Pristionchus entomophagus</name>
    <dbReference type="NCBI Taxonomy" id="358040"/>
    <lineage>
        <taxon>Eukaryota</taxon>
        <taxon>Metazoa</taxon>
        <taxon>Ecdysozoa</taxon>
        <taxon>Nematoda</taxon>
        <taxon>Chromadorea</taxon>
        <taxon>Rhabditida</taxon>
        <taxon>Rhabditina</taxon>
        <taxon>Diplogasteromorpha</taxon>
        <taxon>Diplogasteroidea</taxon>
        <taxon>Neodiplogasteridae</taxon>
        <taxon>Pristionchus</taxon>
    </lineage>
</organism>
<name>A0AAV5UD08_9BILA</name>
<feature type="non-terminal residue" evidence="1">
    <location>
        <position position="72"/>
    </location>
</feature>
<keyword evidence="2" id="KW-1185">Reference proteome</keyword>